<dbReference type="AlphaFoldDB" id="A0A1F8B9Q3"/>
<evidence type="ECO:0000313" key="1">
    <source>
        <dbReference type="EMBL" id="OGM60763.1"/>
    </source>
</evidence>
<sequence length="119" mass="13898">MSAKEELTPGTLNDDDFEELWTVITVSKREYQLSKNQARLVQEAMARGDRGAIVFQTFTIAIPYITDFYRERRFLKDSKTLPGRATEAPYEPVSPEKYQEFREKVDKIFNKQVSKTKQP</sequence>
<dbReference type="Proteomes" id="UP000176404">
    <property type="component" value="Unassembled WGS sequence"/>
</dbReference>
<dbReference type="EMBL" id="MGHD01000003">
    <property type="protein sequence ID" value="OGM60763.1"/>
    <property type="molecule type" value="Genomic_DNA"/>
</dbReference>
<name>A0A1F8B9Q3_9BACT</name>
<gene>
    <name evidence="1" type="ORF">A2892_01835</name>
</gene>
<reference evidence="1 2" key="1">
    <citation type="journal article" date="2016" name="Nat. Commun.">
        <title>Thousands of microbial genomes shed light on interconnected biogeochemical processes in an aquifer system.</title>
        <authorList>
            <person name="Anantharaman K."/>
            <person name="Brown C.T."/>
            <person name="Hug L.A."/>
            <person name="Sharon I."/>
            <person name="Castelle C.J."/>
            <person name="Probst A.J."/>
            <person name="Thomas B.C."/>
            <person name="Singh A."/>
            <person name="Wilkins M.J."/>
            <person name="Karaoz U."/>
            <person name="Brodie E.L."/>
            <person name="Williams K.H."/>
            <person name="Hubbard S.S."/>
            <person name="Banfield J.F."/>
        </authorList>
    </citation>
    <scope>NUCLEOTIDE SEQUENCE [LARGE SCALE GENOMIC DNA]</scope>
</reference>
<evidence type="ECO:0000313" key="2">
    <source>
        <dbReference type="Proteomes" id="UP000176404"/>
    </source>
</evidence>
<proteinExistence type="predicted"/>
<comment type="caution">
    <text evidence="1">The sequence shown here is derived from an EMBL/GenBank/DDBJ whole genome shotgun (WGS) entry which is preliminary data.</text>
</comment>
<accession>A0A1F8B9Q3</accession>
<protein>
    <submittedName>
        <fullName evidence="1">Uncharacterized protein</fullName>
    </submittedName>
</protein>
<dbReference type="STRING" id="1802517.A2892_01835"/>
<organism evidence="1 2">
    <name type="scientific">Candidatus Woesebacteria bacterium RIFCSPLOWO2_01_FULL_39_10b</name>
    <dbReference type="NCBI Taxonomy" id="1802517"/>
    <lineage>
        <taxon>Bacteria</taxon>
        <taxon>Candidatus Woeseibacteriota</taxon>
    </lineage>
</organism>